<evidence type="ECO:0000313" key="1">
    <source>
        <dbReference type="EMBL" id="HEA22353.1"/>
    </source>
</evidence>
<name>A0A831VS56_9FLAO</name>
<dbReference type="EMBL" id="DRGL01000057">
    <property type="protein sequence ID" value="HEA22353.1"/>
    <property type="molecule type" value="Genomic_DNA"/>
</dbReference>
<gene>
    <name evidence="1" type="ORF">ENH87_15735</name>
</gene>
<reference evidence="1" key="1">
    <citation type="journal article" date="2020" name="mSystems">
        <title>Genome- and Community-Level Interaction Insights into Carbon Utilization and Element Cycling Functions of Hydrothermarchaeota in Hydrothermal Sediment.</title>
        <authorList>
            <person name="Zhou Z."/>
            <person name="Liu Y."/>
            <person name="Xu W."/>
            <person name="Pan J."/>
            <person name="Luo Z.H."/>
            <person name="Li M."/>
        </authorList>
    </citation>
    <scope>NUCLEOTIDE SEQUENCE [LARGE SCALE GENOMIC DNA]</scope>
    <source>
        <strain evidence="1">HyVt-345</strain>
    </source>
</reference>
<protein>
    <submittedName>
        <fullName evidence="1">Uncharacterized protein</fullName>
    </submittedName>
</protein>
<accession>A0A831VS56</accession>
<proteinExistence type="predicted"/>
<sequence length="98" mass="11347">MATETNVQPYYLFDNLFDDSLFRSFAYEPMPLYRGVKYHLVAEGELMERGGTPKENLARSLADLYRAQSMPPKTSFAYQRANPYGNSSERRAGYQYLL</sequence>
<comment type="caution">
    <text evidence="1">The sequence shown here is derived from an EMBL/GenBank/DDBJ whole genome shotgun (WGS) entry which is preliminary data.</text>
</comment>
<dbReference type="Proteomes" id="UP000886191">
    <property type="component" value="Unassembled WGS sequence"/>
</dbReference>
<dbReference type="AlphaFoldDB" id="A0A831VS56"/>
<organism evidence="1">
    <name type="scientific">Pricia antarctica</name>
    <dbReference type="NCBI Taxonomy" id="641691"/>
    <lineage>
        <taxon>Bacteria</taxon>
        <taxon>Pseudomonadati</taxon>
        <taxon>Bacteroidota</taxon>
        <taxon>Flavobacteriia</taxon>
        <taxon>Flavobacteriales</taxon>
        <taxon>Flavobacteriaceae</taxon>
        <taxon>Pricia</taxon>
    </lineage>
</organism>